<dbReference type="Gene3D" id="3.30.300.30">
    <property type="match status" value="1"/>
</dbReference>
<dbReference type="SUPFAM" id="SSF56801">
    <property type="entry name" value="Acetyl-CoA synthetase-like"/>
    <property type="match status" value="1"/>
</dbReference>
<dbReference type="InterPro" id="IPR025110">
    <property type="entry name" value="AMP-bd_C"/>
</dbReference>
<dbReference type="Pfam" id="PF13193">
    <property type="entry name" value="AMP-binding_C"/>
    <property type="match status" value="1"/>
</dbReference>
<feature type="domain" description="AMP-binding enzyme C-terminal" evidence="2">
    <location>
        <begin position="421"/>
        <end position="499"/>
    </location>
</feature>
<sequence length="519" mass="57260">MWSTVYPVDIAREHPERIAMIEAETGASITYAALAARVNQVGHVFRAHGLGPGSHVAIVIDNVIAFAEISWAAHMSGILLTPVNNRLTAAEIGYIVNDSGAEAVISTSAYAETMQRLDAEGVPNVRLRLMVGEPVEGWASYEVERDRQSTDPIADQCRGGFMHYSSGTTGQPKGITQAFTVEPLYEDNSIAMADPRHAGLGELETVLVPGPLFHSAPSWWMYFLMSSGATIVLMQGYDPEKALQLIERHQVTFVQFVPTHMVRLLRLPHECRQGYDVSSLKSVVHAAAPCPVEVKRTMIDWLGPILHEYYSSTECPGTTWINSAEWLTHQGSVGRSVTGAIHILDDDGNELPLGEPGLVYFETSWKFEYHNDPDKTREAFTQEGYATTGDVGYLDQEGYLYLTDRKSHMIISGGMNIYPQEAENVLAAHADVADVAVIGVPNPDMGEEVKAIVQPVDWSRAGDELAAELMAHCRSRIAGYKCPRTIEFRRELPRTESGKLFKRLLRDEFAEAARTAATL</sequence>
<dbReference type="EMBL" id="CZKA01000045">
    <property type="protein sequence ID" value="CUR58340.1"/>
    <property type="molecule type" value="Genomic_DNA"/>
</dbReference>
<keyword evidence="3" id="KW-0436">Ligase</keyword>
<dbReference type="InterPro" id="IPR000873">
    <property type="entry name" value="AMP-dep_synth/lig_dom"/>
</dbReference>
<gene>
    <name evidence="3" type="ORF">NOCA250006</name>
</gene>
<evidence type="ECO:0000313" key="3">
    <source>
        <dbReference type="EMBL" id="CUR58340.1"/>
    </source>
</evidence>
<organism evidence="3">
    <name type="scientific">metagenome</name>
    <dbReference type="NCBI Taxonomy" id="256318"/>
    <lineage>
        <taxon>unclassified sequences</taxon>
        <taxon>metagenomes</taxon>
    </lineage>
</organism>
<dbReference type="Gene3D" id="3.40.50.12780">
    <property type="entry name" value="N-terminal domain of ligase-like"/>
    <property type="match status" value="1"/>
</dbReference>
<dbReference type="InterPro" id="IPR050237">
    <property type="entry name" value="ATP-dep_AMP-bd_enzyme"/>
</dbReference>
<dbReference type="PANTHER" id="PTHR43767:SF1">
    <property type="entry name" value="NONRIBOSOMAL PEPTIDE SYNTHASE PES1 (EUROFUNG)-RELATED"/>
    <property type="match status" value="1"/>
</dbReference>
<dbReference type="PROSITE" id="PS00455">
    <property type="entry name" value="AMP_BINDING"/>
    <property type="match status" value="1"/>
</dbReference>
<accession>A0A2P2C8N3</accession>
<dbReference type="PANTHER" id="PTHR43767">
    <property type="entry name" value="LONG-CHAIN-FATTY-ACID--COA LIGASE"/>
    <property type="match status" value="1"/>
</dbReference>
<protein>
    <submittedName>
        <fullName evidence="3">Putative long-chain-fatty-acid--CoA ligase</fullName>
        <ecNumber evidence="3">6.2.1.3</ecNumber>
    </submittedName>
</protein>
<dbReference type="InterPro" id="IPR042099">
    <property type="entry name" value="ANL_N_sf"/>
</dbReference>
<evidence type="ECO:0000259" key="2">
    <source>
        <dbReference type="Pfam" id="PF13193"/>
    </source>
</evidence>
<dbReference type="AlphaFoldDB" id="A0A2P2C8N3"/>
<proteinExistence type="predicted"/>
<evidence type="ECO:0000259" key="1">
    <source>
        <dbReference type="Pfam" id="PF00501"/>
    </source>
</evidence>
<reference evidence="3" key="1">
    <citation type="submission" date="2015-08" db="EMBL/GenBank/DDBJ databases">
        <authorList>
            <person name="Babu N.S."/>
            <person name="Beckwith C.J."/>
            <person name="Beseler K.G."/>
            <person name="Brison A."/>
            <person name="Carone J.V."/>
            <person name="Caskin T.P."/>
            <person name="Diamond M."/>
            <person name="Durham M.E."/>
            <person name="Foxe J.M."/>
            <person name="Go M."/>
            <person name="Henderson B.A."/>
            <person name="Jones I.B."/>
            <person name="McGettigan J.A."/>
            <person name="Micheletti S.J."/>
            <person name="Nasrallah M.E."/>
            <person name="Ortiz D."/>
            <person name="Piller C.R."/>
            <person name="Privatt S.R."/>
            <person name="Schneider S.L."/>
            <person name="Sharp S."/>
            <person name="Smith T.C."/>
            <person name="Stanton J.D."/>
            <person name="Ullery H.E."/>
            <person name="Wilson R.J."/>
            <person name="Serrano M.G."/>
            <person name="Buck G."/>
            <person name="Lee V."/>
            <person name="Wang Y."/>
            <person name="Carvalho R."/>
            <person name="Voegtly L."/>
            <person name="Shi R."/>
            <person name="Duckworth R."/>
            <person name="Johnson A."/>
            <person name="Loviza R."/>
            <person name="Walstead R."/>
            <person name="Shah Z."/>
            <person name="Kiflezghi M."/>
            <person name="Wade K."/>
            <person name="Ball S.L."/>
            <person name="Bradley K.W."/>
            <person name="Asai D.J."/>
            <person name="Bowman C.A."/>
            <person name="Russell D.A."/>
            <person name="Pope W.H."/>
            <person name="Jacobs-Sera D."/>
            <person name="Hendrix R.W."/>
            <person name="Hatfull G.F."/>
        </authorList>
    </citation>
    <scope>NUCLEOTIDE SEQUENCE</scope>
</reference>
<feature type="domain" description="AMP-dependent synthetase/ligase" evidence="1">
    <location>
        <begin position="11"/>
        <end position="362"/>
    </location>
</feature>
<dbReference type="InterPro" id="IPR045851">
    <property type="entry name" value="AMP-bd_C_sf"/>
</dbReference>
<dbReference type="GO" id="GO:0004467">
    <property type="term" value="F:long-chain fatty acid-CoA ligase activity"/>
    <property type="evidence" value="ECO:0007669"/>
    <property type="project" value="UniProtKB-EC"/>
</dbReference>
<dbReference type="Pfam" id="PF00501">
    <property type="entry name" value="AMP-binding"/>
    <property type="match status" value="1"/>
</dbReference>
<name>A0A2P2C8N3_9ZZZZ</name>
<dbReference type="InterPro" id="IPR020845">
    <property type="entry name" value="AMP-binding_CS"/>
</dbReference>
<dbReference type="EC" id="6.2.1.3" evidence="3"/>